<dbReference type="Proteomes" id="UP000254000">
    <property type="component" value="Unassembled WGS sequence"/>
</dbReference>
<gene>
    <name evidence="2" type="ORF">C1877_03620</name>
</gene>
<sequence length="229" mass="24766">MELNKLGERTFWLPHQPENDRPTLVLLKGDRLALAVDAGASAAHVEEFYAQLDDAGLPRPDLTAITHWHWDHTFGMHRAHGLTVACRRTGELLAQARASLADPAAVLALKRSEEHIACEYAEAGIVVALPDVVFDGELLLDLGGLTARVLTAASPHSDDTVLVHVPEEGLLFLGDATCGDPFDGWRVDEERLRALMRTIEGIDCETCLLGHADPLGKGELLGYLATLAG</sequence>
<dbReference type="InterPro" id="IPR001279">
    <property type="entry name" value="Metallo-B-lactamas"/>
</dbReference>
<proteinExistence type="predicted"/>
<dbReference type="EMBL" id="PPTS01000002">
    <property type="protein sequence ID" value="RDB66291.1"/>
    <property type="molecule type" value="Genomic_DNA"/>
</dbReference>
<dbReference type="GeneID" id="78358801"/>
<dbReference type="InterPro" id="IPR036866">
    <property type="entry name" value="RibonucZ/Hydroxyglut_hydro"/>
</dbReference>
<evidence type="ECO:0000313" key="2">
    <source>
        <dbReference type="EMBL" id="RDB66291.1"/>
    </source>
</evidence>
<dbReference type="Pfam" id="PF00753">
    <property type="entry name" value="Lactamase_B"/>
    <property type="match status" value="1"/>
</dbReference>
<dbReference type="RefSeq" id="WP_114568398.1">
    <property type="nucleotide sequence ID" value="NZ_CABMMS010000002.1"/>
</dbReference>
<protein>
    <submittedName>
        <fullName evidence="2">MBL fold metallo-hydrolase</fullName>
    </submittedName>
</protein>
<name>A0A369M3G7_9ACTN</name>
<reference evidence="2 3" key="1">
    <citation type="journal article" date="2018" name="Elife">
        <title>Discovery and characterization of a prevalent human gut bacterial enzyme sufficient for the inactivation of a family of plant toxins.</title>
        <authorList>
            <person name="Koppel N."/>
            <person name="Bisanz J.E."/>
            <person name="Pandelia M.E."/>
            <person name="Turnbaugh P.J."/>
            <person name="Balskus E.P."/>
        </authorList>
    </citation>
    <scope>NUCLEOTIDE SEQUENCE [LARGE SCALE GENOMIC DNA]</scope>
    <source>
        <strain evidence="2 3">3C</strain>
    </source>
</reference>
<dbReference type="OrthoDB" id="2273115at2"/>
<organism evidence="2 3">
    <name type="scientific">Gordonibacter pamelaeae</name>
    <dbReference type="NCBI Taxonomy" id="471189"/>
    <lineage>
        <taxon>Bacteria</taxon>
        <taxon>Bacillati</taxon>
        <taxon>Actinomycetota</taxon>
        <taxon>Coriobacteriia</taxon>
        <taxon>Eggerthellales</taxon>
        <taxon>Eggerthellaceae</taxon>
        <taxon>Gordonibacter</taxon>
    </lineage>
</organism>
<dbReference type="AlphaFoldDB" id="A0A369M3G7"/>
<dbReference type="PANTHER" id="PTHR42951">
    <property type="entry name" value="METALLO-BETA-LACTAMASE DOMAIN-CONTAINING"/>
    <property type="match status" value="1"/>
</dbReference>
<dbReference type="PANTHER" id="PTHR42951:SF4">
    <property type="entry name" value="ACYL-COENZYME A THIOESTERASE MBLAC2"/>
    <property type="match status" value="1"/>
</dbReference>
<dbReference type="InterPro" id="IPR050855">
    <property type="entry name" value="NDM-1-like"/>
</dbReference>
<evidence type="ECO:0000313" key="3">
    <source>
        <dbReference type="Proteomes" id="UP000254000"/>
    </source>
</evidence>
<evidence type="ECO:0000259" key="1">
    <source>
        <dbReference type="SMART" id="SM00849"/>
    </source>
</evidence>
<feature type="domain" description="Metallo-beta-lactamase" evidence="1">
    <location>
        <begin position="21"/>
        <end position="211"/>
    </location>
</feature>
<dbReference type="GO" id="GO:0016787">
    <property type="term" value="F:hydrolase activity"/>
    <property type="evidence" value="ECO:0007669"/>
    <property type="project" value="UniProtKB-KW"/>
</dbReference>
<dbReference type="Gene3D" id="3.60.15.10">
    <property type="entry name" value="Ribonuclease Z/Hydroxyacylglutathione hydrolase-like"/>
    <property type="match status" value="1"/>
</dbReference>
<dbReference type="SMART" id="SM00849">
    <property type="entry name" value="Lactamase_B"/>
    <property type="match status" value="1"/>
</dbReference>
<keyword evidence="3" id="KW-1185">Reference proteome</keyword>
<dbReference type="SUPFAM" id="SSF56281">
    <property type="entry name" value="Metallo-hydrolase/oxidoreductase"/>
    <property type="match status" value="1"/>
</dbReference>
<comment type="caution">
    <text evidence="2">The sequence shown here is derived from an EMBL/GenBank/DDBJ whole genome shotgun (WGS) entry which is preliminary data.</text>
</comment>
<accession>A0A369M3G7</accession>